<dbReference type="Proteomes" id="UP000234474">
    <property type="component" value="Unassembled WGS sequence"/>
</dbReference>
<evidence type="ECO:0000313" key="9">
    <source>
        <dbReference type="EMBL" id="PKX88966.1"/>
    </source>
</evidence>
<dbReference type="EMBL" id="MSZS01000011">
    <property type="protein sequence ID" value="PKX88966.1"/>
    <property type="molecule type" value="Genomic_DNA"/>
</dbReference>
<sequence length="200" mass="21946">TLTFQCQNIRSIWDPSVKSNCFNPTQLLQLSYTNTALNILTNLIFAILPAFMLRARAAAFVKLSILPNYGRTGDFLWDYADLTIWVVVECNTSIIAGSLPNLKPLFKQVQGSYGSQGSDSHFRSHSHSHSRTETTPAARGTNCAPCRGRTSPSCRRWVAAIPIGSLTYPRGEGRNSSEGRILPSEGEGIICVTEVRASHS</sequence>
<evidence type="ECO:0000259" key="8">
    <source>
        <dbReference type="Pfam" id="PF20684"/>
    </source>
</evidence>
<evidence type="ECO:0000256" key="1">
    <source>
        <dbReference type="ARBA" id="ARBA00004141"/>
    </source>
</evidence>
<dbReference type="STRING" id="1392255.A0A2I1BUC5"/>
<dbReference type="VEuPathDB" id="FungiDB:P174DRAFT_379361"/>
<keyword evidence="3 7" id="KW-1133">Transmembrane helix</keyword>
<dbReference type="InterPro" id="IPR049326">
    <property type="entry name" value="Rhodopsin_dom_fungi"/>
</dbReference>
<evidence type="ECO:0000256" key="5">
    <source>
        <dbReference type="ARBA" id="ARBA00038359"/>
    </source>
</evidence>
<reference evidence="10" key="1">
    <citation type="journal article" date="2018" name="Proc. Natl. Acad. Sci. U.S.A.">
        <title>Linking secondary metabolites to gene clusters through genome sequencing of six diverse Aspergillus species.</title>
        <authorList>
            <person name="Kaerboelling I."/>
            <person name="Vesth T.C."/>
            <person name="Frisvad J.C."/>
            <person name="Nybo J.L."/>
            <person name="Theobald S."/>
            <person name="Kuo A."/>
            <person name="Bowyer P."/>
            <person name="Matsuda Y."/>
            <person name="Mondo S."/>
            <person name="Lyhne E.K."/>
            <person name="Kogle M.E."/>
            <person name="Clum A."/>
            <person name="Lipzen A."/>
            <person name="Salamov A."/>
            <person name="Ngan C.Y."/>
            <person name="Daum C."/>
            <person name="Chiniquy J."/>
            <person name="Barry K."/>
            <person name="LaButti K."/>
            <person name="Haridas S."/>
            <person name="Simmons B.A."/>
            <person name="Magnuson J.K."/>
            <person name="Mortensen U.H."/>
            <person name="Larsen T.O."/>
            <person name="Grigoriev I.V."/>
            <person name="Baker S.E."/>
            <person name="Andersen M.R."/>
        </authorList>
    </citation>
    <scope>NUCLEOTIDE SEQUENCE [LARGE SCALE GENOMIC DNA]</scope>
    <source>
        <strain evidence="10">IBT 16806</strain>
    </source>
</reference>
<keyword evidence="10" id="KW-1185">Reference proteome</keyword>
<accession>A0A2I1BUC5</accession>
<organism evidence="9 10">
    <name type="scientific">Aspergillus novofumigatus (strain IBT 16806)</name>
    <dbReference type="NCBI Taxonomy" id="1392255"/>
    <lineage>
        <taxon>Eukaryota</taxon>
        <taxon>Fungi</taxon>
        <taxon>Dikarya</taxon>
        <taxon>Ascomycota</taxon>
        <taxon>Pezizomycotina</taxon>
        <taxon>Eurotiomycetes</taxon>
        <taxon>Eurotiomycetidae</taxon>
        <taxon>Eurotiales</taxon>
        <taxon>Aspergillaceae</taxon>
        <taxon>Aspergillus</taxon>
        <taxon>Aspergillus subgen. Fumigati</taxon>
    </lineage>
</organism>
<evidence type="ECO:0000256" key="6">
    <source>
        <dbReference type="SAM" id="MobiDB-lite"/>
    </source>
</evidence>
<feature type="region of interest" description="Disordered" evidence="6">
    <location>
        <begin position="116"/>
        <end position="143"/>
    </location>
</feature>
<keyword evidence="4 7" id="KW-0472">Membrane</keyword>
<feature type="transmembrane region" description="Helical" evidence="7">
    <location>
        <begin position="35"/>
        <end position="53"/>
    </location>
</feature>
<proteinExistence type="inferred from homology"/>
<dbReference type="GO" id="GO:0016020">
    <property type="term" value="C:membrane"/>
    <property type="evidence" value="ECO:0007669"/>
    <property type="project" value="UniProtKB-SubCell"/>
</dbReference>
<dbReference type="PANTHER" id="PTHR33048:SF167">
    <property type="entry name" value="INTEGRAL MEMBRANE PROTEIN"/>
    <property type="match status" value="1"/>
</dbReference>
<evidence type="ECO:0000256" key="7">
    <source>
        <dbReference type="SAM" id="Phobius"/>
    </source>
</evidence>
<feature type="domain" description="Rhodopsin" evidence="8">
    <location>
        <begin position="3"/>
        <end position="53"/>
    </location>
</feature>
<keyword evidence="2 7" id="KW-0812">Transmembrane</keyword>
<comment type="caution">
    <text evidence="9">The sequence shown here is derived from an EMBL/GenBank/DDBJ whole genome shotgun (WGS) entry which is preliminary data.</text>
</comment>
<evidence type="ECO:0000256" key="4">
    <source>
        <dbReference type="ARBA" id="ARBA00023136"/>
    </source>
</evidence>
<dbReference type="OrthoDB" id="5022096at2759"/>
<dbReference type="Pfam" id="PF20684">
    <property type="entry name" value="Fung_rhodopsin"/>
    <property type="match status" value="2"/>
</dbReference>
<comment type="subcellular location">
    <subcellularLocation>
        <location evidence="1">Membrane</location>
        <topology evidence="1">Multi-pass membrane protein</topology>
    </subcellularLocation>
</comment>
<name>A0A2I1BUC5_ASPN1</name>
<dbReference type="AlphaFoldDB" id="A0A2I1BUC5"/>
<evidence type="ECO:0000256" key="3">
    <source>
        <dbReference type="ARBA" id="ARBA00022989"/>
    </source>
</evidence>
<comment type="similarity">
    <text evidence="5">Belongs to the SAT4 family.</text>
</comment>
<protein>
    <recommendedName>
        <fullName evidence="8">Rhodopsin domain-containing protein</fullName>
    </recommendedName>
</protein>
<dbReference type="InterPro" id="IPR052337">
    <property type="entry name" value="SAT4-like"/>
</dbReference>
<dbReference type="RefSeq" id="XP_024677561.1">
    <property type="nucleotide sequence ID" value="XM_024822907.1"/>
</dbReference>
<feature type="non-terminal residue" evidence="9">
    <location>
        <position position="1"/>
    </location>
</feature>
<evidence type="ECO:0000256" key="2">
    <source>
        <dbReference type="ARBA" id="ARBA00022692"/>
    </source>
</evidence>
<dbReference type="PANTHER" id="PTHR33048">
    <property type="entry name" value="PTH11-LIKE INTEGRAL MEMBRANE PROTEIN (AFU_ORTHOLOGUE AFUA_5G11245)"/>
    <property type="match status" value="1"/>
</dbReference>
<dbReference type="GeneID" id="36530233"/>
<feature type="domain" description="Rhodopsin" evidence="8">
    <location>
        <begin position="58"/>
        <end position="107"/>
    </location>
</feature>
<gene>
    <name evidence="9" type="ORF">P174DRAFT_379361</name>
</gene>
<evidence type="ECO:0000313" key="10">
    <source>
        <dbReference type="Proteomes" id="UP000234474"/>
    </source>
</evidence>